<keyword evidence="3" id="KW-0046">Antibiotic resistance</keyword>
<name>A0ABV9NZT2_9FLAO</name>
<evidence type="ECO:0000256" key="2">
    <source>
        <dbReference type="ARBA" id="ARBA00021572"/>
    </source>
</evidence>
<dbReference type="InterPro" id="IPR029068">
    <property type="entry name" value="Glyas_Bleomycin-R_OHBP_Dase"/>
</dbReference>
<organism evidence="5 6">
    <name type="scientific">Flavobacterium ponti</name>
    <dbReference type="NCBI Taxonomy" id="665133"/>
    <lineage>
        <taxon>Bacteria</taxon>
        <taxon>Pseudomonadati</taxon>
        <taxon>Bacteroidota</taxon>
        <taxon>Flavobacteriia</taxon>
        <taxon>Flavobacteriales</taxon>
        <taxon>Flavobacteriaceae</taxon>
        <taxon>Flavobacterium</taxon>
    </lineage>
</organism>
<dbReference type="Proteomes" id="UP001595885">
    <property type="component" value="Unassembled WGS sequence"/>
</dbReference>
<accession>A0ABV9NZT2</accession>
<evidence type="ECO:0000256" key="3">
    <source>
        <dbReference type="ARBA" id="ARBA00023251"/>
    </source>
</evidence>
<comment type="similarity">
    <text evidence="1">Belongs to the bleomycin resistance protein family.</text>
</comment>
<keyword evidence="6" id="KW-1185">Reference proteome</keyword>
<dbReference type="EMBL" id="JBHSGW010000001">
    <property type="protein sequence ID" value="MFC4738873.1"/>
    <property type="molecule type" value="Genomic_DNA"/>
</dbReference>
<dbReference type="RefSeq" id="WP_379738135.1">
    <property type="nucleotide sequence ID" value="NZ_JBHSGW010000001.1"/>
</dbReference>
<dbReference type="InterPro" id="IPR000335">
    <property type="entry name" value="Bleomycin-R"/>
</dbReference>
<proteinExistence type="inferred from homology"/>
<dbReference type="Pfam" id="PF00903">
    <property type="entry name" value="Glyoxalase"/>
    <property type="match status" value="1"/>
</dbReference>
<evidence type="ECO:0000259" key="4">
    <source>
        <dbReference type="PROSITE" id="PS51819"/>
    </source>
</evidence>
<dbReference type="Gene3D" id="3.10.180.10">
    <property type="entry name" value="2,3-Dihydroxybiphenyl 1,2-Dioxygenase, domain 1"/>
    <property type="match status" value="1"/>
</dbReference>
<evidence type="ECO:0000313" key="5">
    <source>
        <dbReference type="EMBL" id="MFC4738873.1"/>
    </source>
</evidence>
<dbReference type="PROSITE" id="PS51819">
    <property type="entry name" value="VOC"/>
    <property type="match status" value="1"/>
</dbReference>
<protein>
    <recommendedName>
        <fullName evidence="2">Bleomycin resistance protein</fullName>
    </recommendedName>
</protein>
<dbReference type="InterPro" id="IPR004360">
    <property type="entry name" value="Glyas_Fos-R_dOase_dom"/>
</dbReference>
<reference evidence="6" key="1">
    <citation type="journal article" date="2019" name="Int. J. Syst. Evol. Microbiol.">
        <title>The Global Catalogue of Microorganisms (GCM) 10K type strain sequencing project: providing services to taxonomists for standard genome sequencing and annotation.</title>
        <authorList>
            <consortium name="The Broad Institute Genomics Platform"/>
            <consortium name="The Broad Institute Genome Sequencing Center for Infectious Disease"/>
            <person name="Wu L."/>
            <person name="Ma J."/>
        </authorList>
    </citation>
    <scope>NUCLEOTIDE SEQUENCE [LARGE SCALE GENOMIC DNA]</scope>
    <source>
        <strain evidence="6">CCUG 50349</strain>
    </source>
</reference>
<sequence length="122" mass="14447">MINFKTLRPILWTIDIKETIGFYENVLGFTCDEYNEEWQWASLSKNGVEIMLAKPNEHTSFNKSKFTGSFYINVDNVDALWQCLKDTCKVCYEIENFPWQMREFAIYDNNGYILQFGKSLKN</sequence>
<dbReference type="InterPro" id="IPR037523">
    <property type="entry name" value="VOC_core"/>
</dbReference>
<gene>
    <name evidence="5" type="ORF">ACFO3U_02580</name>
</gene>
<dbReference type="SUPFAM" id="SSF54593">
    <property type="entry name" value="Glyoxalase/Bleomycin resistance protein/Dihydroxybiphenyl dioxygenase"/>
    <property type="match status" value="1"/>
</dbReference>
<feature type="domain" description="VOC" evidence="4">
    <location>
        <begin position="1"/>
        <end position="119"/>
    </location>
</feature>
<comment type="caution">
    <text evidence="5">The sequence shown here is derived from an EMBL/GenBank/DDBJ whole genome shotgun (WGS) entry which is preliminary data.</text>
</comment>
<dbReference type="CDD" id="cd08349">
    <property type="entry name" value="BLMA_like"/>
    <property type="match status" value="1"/>
</dbReference>
<evidence type="ECO:0000313" key="6">
    <source>
        <dbReference type="Proteomes" id="UP001595885"/>
    </source>
</evidence>
<evidence type="ECO:0000256" key="1">
    <source>
        <dbReference type="ARBA" id="ARBA00011051"/>
    </source>
</evidence>